<keyword evidence="2" id="KW-0813">Transport</keyword>
<keyword evidence="8" id="KW-1185">Reference proteome</keyword>
<dbReference type="GO" id="GO:0015807">
    <property type="term" value="P:L-amino acid transport"/>
    <property type="evidence" value="ECO:0007669"/>
    <property type="project" value="TreeGrafter"/>
</dbReference>
<dbReference type="STRING" id="1105367.CG50_09090"/>
<evidence type="ECO:0000256" key="4">
    <source>
        <dbReference type="ARBA" id="ARBA00022840"/>
    </source>
</evidence>
<comment type="similarity">
    <text evidence="1">Belongs to the ABC transporter superfamily.</text>
</comment>
<dbReference type="Proteomes" id="UP000028824">
    <property type="component" value="Unassembled WGS sequence"/>
</dbReference>
<feature type="domain" description="ABC transporter" evidence="6">
    <location>
        <begin position="12"/>
        <end position="241"/>
    </location>
</feature>
<dbReference type="SMART" id="SM00382">
    <property type="entry name" value="AAA"/>
    <property type="match status" value="1"/>
</dbReference>
<keyword evidence="4 7" id="KW-0067">ATP-binding</keyword>
<keyword evidence="5" id="KW-0029">Amino-acid transport</keyword>
<accession>A0A086Y676</accession>
<evidence type="ECO:0000256" key="5">
    <source>
        <dbReference type="ARBA" id="ARBA00022970"/>
    </source>
</evidence>
<dbReference type="Gene3D" id="3.40.50.300">
    <property type="entry name" value="P-loop containing nucleotide triphosphate hydrolases"/>
    <property type="match status" value="1"/>
</dbReference>
<organism evidence="7 8">
    <name type="scientific">Paenirhodobacter enshiensis</name>
    <dbReference type="NCBI Taxonomy" id="1105367"/>
    <lineage>
        <taxon>Bacteria</taxon>
        <taxon>Pseudomonadati</taxon>
        <taxon>Pseudomonadota</taxon>
        <taxon>Alphaproteobacteria</taxon>
        <taxon>Rhodobacterales</taxon>
        <taxon>Rhodobacter group</taxon>
        <taxon>Paenirhodobacter</taxon>
    </lineage>
</organism>
<evidence type="ECO:0000313" key="8">
    <source>
        <dbReference type="Proteomes" id="UP000028824"/>
    </source>
</evidence>
<dbReference type="PROSITE" id="PS50893">
    <property type="entry name" value="ABC_TRANSPORTER_2"/>
    <property type="match status" value="1"/>
</dbReference>
<dbReference type="GO" id="GO:0016887">
    <property type="term" value="F:ATP hydrolysis activity"/>
    <property type="evidence" value="ECO:0007669"/>
    <property type="project" value="InterPro"/>
</dbReference>
<dbReference type="InterPro" id="IPR003593">
    <property type="entry name" value="AAA+_ATPase"/>
</dbReference>
<sequence length="243" mass="25688">MTVQDGGCATVLSIRGLDAFYGAAQALRDFSVELRGGEVLCLLGRNGAGKTTALKAIMGTVHRPHGRLVLDGRDISGLAPEAVPREGIAHVPQGRRLFSDLTVAENLQIGLNVRPVGRRGLSTALALFPVLAERMSQRAGTLSGGEQTMLSIARAMCLDPKVILLDEPTEGLMPAAIARIREAVAQLRAAGVAVLLVEQRVDAVLPVADRVAFMENGTIRARLDIAEVRADPSVLNRYVGLGG</sequence>
<dbReference type="InterPro" id="IPR052156">
    <property type="entry name" value="BCAA_Transport_ATP-bd_LivF"/>
</dbReference>
<dbReference type="OrthoDB" id="9806149at2"/>
<dbReference type="GO" id="GO:0005524">
    <property type="term" value="F:ATP binding"/>
    <property type="evidence" value="ECO:0007669"/>
    <property type="project" value="UniProtKB-KW"/>
</dbReference>
<dbReference type="PROSITE" id="PS00211">
    <property type="entry name" value="ABC_TRANSPORTER_1"/>
    <property type="match status" value="1"/>
</dbReference>
<gene>
    <name evidence="7" type="ORF">CG50_09090</name>
</gene>
<evidence type="ECO:0000259" key="6">
    <source>
        <dbReference type="PROSITE" id="PS50893"/>
    </source>
</evidence>
<evidence type="ECO:0000256" key="3">
    <source>
        <dbReference type="ARBA" id="ARBA00022741"/>
    </source>
</evidence>
<dbReference type="GO" id="GO:0015658">
    <property type="term" value="F:branched-chain amino acid transmembrane transporter activity"/>
    <property type="evidence" value="ECO:0007669"/>
    <property type="project" value="TreeGrafter"/>
</dbReference>
<dbReference type="CDD" id="cd03224">
    <property type="entry name" value="ABC_TM1139_LivF_branched"/>
    <property type="match status" value="1"/>
</dbReference>
<name>A0A086Y676_9RHOB</name>
<protein>
    <submittedName>
        <fullName evidence="7">Urea ABC transporter ATP-binding protein</fullName>
    </submittedName>
</protein>
<dbReference type="InterPro" id="IPR027417">
    <property type="entry name" value="P-loop_NTPase"/>
</dbReference>
<comment type="caution">
    <text evidence="7">The sequence shown here is derived from an EMBL/GenBank/DDBJ whole genome shotgun (WGS) entry which is preliminary data.</text>
</comment>
<evidence type="ECO:0000313" key="7">
    <source>
        <dbReference type="EMBL" id="KFI29776.1"/>
    </source>
</evidence>
<dbReference type="AlphaFoldDB" id="A0A086Y676"/>
<proteinExistence type="inferred from homology"/>
<evidence type="ECO:0000256" key="2">
    <source>
        <dbReference type="ARBA" id="ARBA00022448"/>
    </source>
</evidence>
<dbReference type="SUPFAM" id="SSF52540">
    <property type="entry name" value="P-loop containing nucleoside triphosphate hydrolases"/>
    <property type="match status" value="1"/>
</dbReference>
<dbReference type="Pfam" id="PF00005">
    <property type="entry name" value="ABC_tran"/>
    <property type="match status" value="1"/>
</dbReference>
<dbReference type="InterPro" id="IPR003439">
    <property type="entry name" value="ABC_transporter-like_ATP-bd"/>
</dbReference>
<reference evidence="7 8" key="1">
    <citation type="submission" date="2014-03" db="EMBL/GenBank/DDBJ databases">
        <title>Genome of Paenirhodobacter enshiensis DW2-9.</title>
        <authorList>
            <person name="Wang D."/>
            <person name="Wang G."/>
        </authorList>
    </citation>
    <scope>NUCLEOTIDE SEQUENCE [LARGE SCALE GENOMIC DNA]</scope>
    <source>
        <strain evidence="7 8">DW2-9</strain>
    </source>
</reference>
<keyword evidence="3" id="KW-0547">Nucleotide-binding</keyword>
<dbReference type="PANTHER" id="PTHR43820">
    <property type="entry name" value="HIGH-AFFINITY BRANCHED-CHAIN AMINO ACID TRANSPORT ATP-BINDING PROTEIN LIVF"/>
    <property type="match status" value="1"/>
</dbReference>
<dbReference type="InterPro" id="IPR017871">
    <property type="entry name" value="ABC_transporter-like_CS"/>
</dbReference>
<evidence type="ECO:0000256" key="1">
    <source>
        <dbReference type="ARBA" id="ARBA00005417"/>
    </source>
</evidence>
<dbReference type="EMBL" id="JFZB01000003">
    <property type="protein sequence ID" value="KFI29776.1"/>
    <property type="molecule type" value="Genomic_DNA"/>
</dbReference>
<dbReference type="PANTHER" id="PTHR43820:SF4">
    <property type="entry name" value="HIGH-AFFINITY BRANCHED-CHAIN AMINO ACID TRANSPORT ATP-BINDING PROTEIN LIVF"/>
    <property type="match status" value="1"/>
</dbReference>
<dbReference type="eggNOG" id="COG0410">
    <property type="taxonomic scope" value="Bacteria"/>
</dbReference>